<dbReference type="Gene3D" id="3.40.50.1000">
    <property type="entry name" value="HAD superfamily/HAD-like"/>
    <property type="match status" value="1"/>
</dbReference>
<dbReference type="InterPro" id="IPR006439">
    <property type="entry name" value="HAD-SF_hydro_IA"/>
</dbReference>
<keyword evidence="2" id="KW-1185">Reference proteome</keyword>
<protein>
    <submittedName>
        <fullName evidence="1">Haloacid dehalogenase</fullName>
    </submittedName>
</protein>
<dbReference type="RefSeq" id="WP_094485983.1">
    <property type="nucleotide sequence ID" value="NZ_NOXX01000185.1"/>
</dbReference>
<dbReference type="SFLD" id="SFLDG01129">
    <property type="entry name" value="C1.5:_HAD__Beta-PGM__Phosphata"/>
    <property type="match status" value="1"/>
</dbReference>
<dbReference type="SFLD" id="SFLDS00003">
    <property type="entry name" value="Haloacid_Dehalogenase"/>
    <property type="match status" value="1"/>
</dbReference>
<organism evidence="1 2">
    <name type="scientific">Flavobacterium aurantiibacter</name>
    <dbReference type="NCBI Taxonomy" id="2023067"/>
    <lineage>
        <taxon>Bacteria</taxon>
        <taxon>Pseudomonadati</taxon>
        <taxon>Bacteroidota</taxon>
        <taxon>Flavobacteriia</taxon>
        <taxon>Flavobacteriales</taxon>
        <taxon>Flavobacteriaceae</taxon>
        <taxon>Flavobacterium</taxon>
    </lineage>
</organism>
<dbReference type="Pfam" id="PF00702">
    <property type="entry name" value="Hydrolase"/>
    <property type="match status" value="1"/>
</dbReference>
<dbReference type="InterPro" id="IPR023198">
    <property type="entry name" value="PGP-like_dom2"/>
</dbReference>
<dbReference type="SUPFAM" id="SSF56784">
    <property type="entry name" value="HAD-like"/>
    <property type="match status" value="1"/>
</dbReference>
<dbReference type="InterPro" id="IPR023214">
    <property type="entry name" value="HAD_sf"/>
</dbReference>
<dbReference type="PANTHER" id="PTHR43611:SF3">
    <property type="entry name" value="FLAVIN MONONUCLEOTIDE HYDROLASE 1, CHLOROPLATIC"/>
    <property type="match status" value="1"/>
</dbReference>
<sequence>MIQAIIFDFGDVLIDLNKAESLEAFRKIGLEKPNEQLLELNDAFERGKITENAFLSGIQSFIPTQSIETIKAAWNTLIGDFPLERLELLQMLKSKYKLFLLTNTDIIHMEAFEEEVGASFASAFYQCFEKVYYSHEMGMRKPDPQVYLTILRKHDLIAERTLFIDDKKENTDAAAQLGLQVWNLQVGKESIMNLYDKGIL</sequence>
<dbReference type="PANTHER" id="PTHR43611">
    <property type="entry name" value="ALPHA-D-GLUCOSE 1-PHOSPHATE PHOSPHATASE"/>
    <property type="match status" value="1"/>
</dbReference>
<dbReference type="Gene3D" id="1.10.150.240">
    <property type="entry name" value="Putative phosphatase, domain 2"/>
    <property type="match status" value="1"/>
</dbReference>
<proteinExistence type="predicted"/>
<dbReference type="NCBIfam" id="TIGR01509">
    <property type="entry name" value="HAD-SF-IA-v3"/>
    <property type="match status" value="1"/>
</dbReference>
<dbReference type="InterPro" id="IPR036412">
    <property type="entry name" value="HAD-like_sf"/>
</dbReference>
<dbReference type="AlphaFoldDB" id="A0A255ZWC0"/>
<dbReference type="EMBL" id="NOXX01000185">
    <property type="protein sequence ID" value="OYQ45205.1"/>
    <property type="molecule type" value="Genomic_DNA"/>
</dbReference>
<accession>A0A255ZWC0</accession>
<dbReference type="Proteomes" id="UP000216035">
    <property type="component" value="Unassembled WGS sequence"/>
</dbReference>
<comment type="caution">
    <text evidence="1">The sequence shown here is derived from an EMBL/GenBank/DDBJ whole genome shotgun (WGS) entry which is preliminary data.</text>
</comment>
<gene>
    <name evidence="1" type="ORF">CHX27_06660</name>
</gene>
<reference evidence="1 2" key="1">
    <citation type="submission" date="2017-07" db="EMBL/GenBank/DDBJ databases">
        <title>Flavobacterium cyanobacteriorum sp. nov., isolated from cyanobacterial aggregates in a eutrophic lake.</title>
        <authorList>
            <person name="Cai H."/>
        </authorList>
    </citation>
    <scope>NUCLEOTIDE SEQUENCE [LARGE SCALE GENOMIC DNA]</scope>
    <source>
        <strain evidence="1 2">TH167</strain>
    </source>
</reference>
<evidence type="ECO:0000313" key="2">
    <source>
        <dbReference type="Proteomes" id="UP000216035"/>
    </source>
</evidence>
<name>A0A255ZWC0_9FLAO</name>
<dbReference type="CDD" id="cd02603">
    <property type="entry name" value="HAD_sEH-N_like"/>
    <property type="match status" value="1"/>
</dbReference>
<evidence type="ECO:0000313" key="1">
    <source>
        <dbReference type="EMBL" id="OYQ45205.1"/>
    </source>
</evidence>
<dbReference type="OrthoDB" id="9797415at2"/>